<feature type="compositionally biased region" description="Low complexity" evidence="1">
    <location>
        <begin position="19"/>
        <end position="34"/>
    </location>
</feature>
<evidence type="ECO:0000313" key="2">
    <source>
        <dbReference type="EnsemblPlants" id="ONIVA02G19570.1"/>
    </source>
</evidence>
<evidence type="ECO:0000256" key="1">
    <source>
        <dbReference type="SAM" id="MobiDB-lite"/>
    </source>
</evidence>
<evidence type="ECO:0000313" key="3">
    <source>
        <dbReference type="Proteomes" id="UP000006591"/>
    </source>
</evidence>
<organism evidence="2">
    <name type="scientific">Oryza nivara</name>
    <name type="common">Indian wild rice</name>
    <name type="synonym">Oryza sativa f. spontanea</name>
    <dbReference type="NCBI Taxonomy" id="4536"/>
    <lineage>
        <taxon>Eukaryota</taxon>
        <taxon>Viridiplantae</taxon>
        <taxon>Streptophyta</taxon>
        <taxon>Embryophyta</taxon>
        <taxon>Tracheophyta</taxon>
        <taxon>Spermatophyta</taxon>
        <taxon>Magnoliopsida</taxon>
        <taxon>Liliopsida</taxon>
        <taxon>Poales</taxon>
        <taxon>Poaceae</taxon>
        <taxon>BOP clade</taxon>
        <taxon>Oryzoideae</taxon>
        <taxon>Oryzeae</taxon>
        <taxon>Oryzinae</taxon>
        <taxon>Oryza</taxon>
    </lineage>
</organism>
<evidence type="ECO:0008006" key="4">
    <source>
        <dbReference type="Google" id="ProtNLM"/>
    </source>
</evidence>
<dbReference type="HOGENOM" id="CLU_2926633_0_0_1"/>
<feature type="region of interest" description="Disordered" evidence="1">
    <location>
        <begin position="1"/>
        <end position="61"/>
    </location>
</feature>
<dbReference type="AlphaFoldDB" id="A0A0E0G755"/>
<name>A0A0E0G755_ORYNI</name>
<reference evidence="2" key="1">
    <citation type="submission" date="2015-04" db="UniProtKB">
        <authorList>
            <consortium name="EnsemblPlants"/>
        </authorList>
    </citation>
    <scope>IDENTIFICATION</scope>
    <source>
        <strain evidence="2">SL10</strain>
    </source>
</reference>
<dbReference type="Proteomes" id="UP000006591">
    <property type="component" value="Chromosome 2"/>
</dbReference>
<keyword evidence="3" id="KW-1185">Reference proteome</keyword>
<accession>A0A0E0G755</accession>
<protein>
    <recommendedName>
        <fullName evidence="4">DUF834 domain-containing protein</fullName>
    </recommendedName>
</protein>
<proteinExistence type="predicted"/>
<dbReference type="Gramene" id="ONIVA02G19570.1">
    <property type="protein sequence ID" value="ONIVA02G19570.1"/>
    <property type="gene ID" value="ONIVA02G19570"/>
</dbReference>
<dbReference type="EnsemblPlants" id="ONIVA02G19570.1">
    <property type="protein sequence ID" value="ONIVA02G19570.1"/>
    <property type="gene ID" value="ONIVA02G19570"/>
</dbReference>
<sequence length="61" mass="5995">MRDAAWRSGGDGDEGRGLVGMVAARGGASSGISSTPACAGGDDVGSERPTATVNQELDGEE</sequence>
<reference evidence="2" key="2">
    <citation type="submission" date="2018-04" db="EMBL/GenBank/DDBJ databases">
        <title>OnivRS2 (Oryza nivara Reference Sequence Version 2).</title>
        <authorList>
            <person name="Zhang J."/>
            <person name="Kudrna D."/>
            <person name="Lee S."/>
            <person name="Talag J."/>
            <person name="Rajasekar S."/>
            <person name="Welchert J."/>
            <person name="Hsing Y.-I."/>
            <person name="Wing R.A."/>
        </authorList>
    </citation>
    <scope>NUCLEOTIDE SEQUENCE [LARGE SCALE GENOMIC DNA]</scope>
    <source>
        <strain evidence="2">SL10</strain>
    </source>
</reference>